<accession>A0A8B9T3N8</accession>
<comment type="subcellular location">
    <subcellularLocation>
        <location evidence="1">Membrane</location>
        <topology evidence="1">Single-pass membrane protein</topology>
    </subcellularLocation>
</comment>
<proteinExistence type="predicted"/>
<organism evidence="6 7">
    <name type="scientific">Anas platyrhynchos</name>
    <name type="common">Mallard</name>
    <name type="synonym">Anas boschas</name>
    <dbReference type="NCBI Taxonomy" id="8839"/>
    <lineage>
        <taxon>Eukaryota</taxon>
        <taxon>Metazoa</taxon>
        <taxon>Chordata</taxon>
        <taxon>Craniata</taxon>
        <taxon>Vertebrata</taxon>
        <taxon>Euteleostomi</taxon>
        <taxon>Archelosauria</taxon>
        <taxon>Archosauria</taxon>
        <taxon>Dinosauria</taxon>
        <taxon>Saurischia</taxon>
        <taxon>Theropoda</taxon>
        <taxon>Coelurosauria</taxon>
        <taxon>Aves</taxon>
        <taxon>Neognathae</taxon>
        <taxon>Galloanserae</taxon>
        <taxon>Anseriformes</taxon>
        <taxon>Anatidae</taxon>
        <taxon>Anatinae</taxon>
        <taxon>Anas</taxon>
    </lineage>
</organism>
<dbReference type="InterPro" id="IPR020066">
    <property type="entry name" value="Cortexin"/>
</dbReference>
<keyword evidence="2 5" id="KW-0812">Transmembrane</keyword>
<dbReference type="GO" id="GO:0016020">
    <property type="term" value="C:membrane"/>
    <property type="evidence" value="ECO:0007669"/>
    <property type="project" value="UniProtKB-SubCell"/>
</dbReference>
<reference evidence="6" key="3">
    <citation type="submission" date="2025-09" db="UniProtKB">
        <authorList>
            <consortium name="Ensembl"/>
        </authorList>
    </citation>
    <scope>IDENTIFICATION</scope>
</reference>
<dbReference type="Ensembl" id="ENSAPLT00020016790.1">
    <property type="protein sequence ID" value="ENSAPLP00020015564.1"/>
    <property type="gene ID" value="ENSAPLG00020011263.1"/>
</dbReference>
<dbReference type="Pfam" id="PF11057">
    <property type="entry name" value="Cortexin"/>
    <property type="match status" value="1"/>
</dbReference>
<keyword evidence="4 5" id="KW-0472">Membrane</keyword>
<evidence type="ECO:0000256" key="3">
    <source>
        <dbReference type="ARBA" id="ARBA00022989"/>
    </source>
</evidence>
<sequence>SLKGLPSPSVPVASNTARIPVDVDKGFTMAFVVLVCLFLLAVAMRCAKLVVDPYSAFSASTWEEE</sequence>
<evidence type="ECO:0000256" key="1">
    <source>
        <dbReference type="ARBA" id="ARBA00004167"/>
    </source>
</evidence>
<evidence type="ECO:0000313" key="6">
    <source>
        <dbReference type="Ensembl" id="ENSAPLP00020015564.1"/>
    </source>
</evidence>
<evidence type="ECO:0000256" key="2">
    <source>
        <dbReference type="ARBA" id="ARBA00022692"/>
    </source>
</evidence>
<dbReference type="Proteomes" id="UP000694400">
    <property type="component" value="Chromosome 32"/>
</dbReference>
<dbReference type="PANTHER" id="PTHR16736">
    <property type="entry name" value="CORTEXIN-1-RELATED"/>
    <property type="match status" value="1"/>
</dbReference>
<evidence type="ECO:0000313" key="7">
    <source>
        <dbReference type="Proteomes" id="UP000694400"/>
    </source>
</evidence>
<evidence type="ECO:0000256" key="5">
    <source>
        <dbReference type="SAM" id="Phobius"/>
    </source>
</evidence>
<reference evidence="6" key="1">
    <citation type="submission" date="2019-08" db="EMBL/GenBank/DDBJ databases">
        <title>Three high-quality genomes provides insights into domestication of ducks.</title>
        <authorList>
            <person name="Hou Z.C."/>
            <person name="Zhu F."/>
            <person name="Yin Z.T."/>
            <person name="Zhang F."/>
        </authorList>
    </citation>
    <scope>NUCLEOTIDE SEQUENCE [LARGE SCALE GENOMIC DNA]</scope>
</reference>
<keyword evidence="3 5" id="KW-1133">Transmembrane helix</keyword>
<dbReference type="AlphaFoldDB" id="A0A8B9T3N8"/>
<evidence type="ECO:0008006" key="8">
    <source>
        <dbReference type="Google" id="ProtNLM"/>
    </source>
</evidence>
<reference evidence="6" key="2">
    <citation type="submission" date="2025-08" db="UniProtKB">
        <authorList>
            <consortium name="Ensembl"/>
        </authorList>
    </citation>
    <scope>IDENTIFICATION</scope>
</reference>
<protein>
    <recommendedName>
        <fullName evidence="8">CTXD1 protein</fullName>
    </recommendedName>
</protein>
<dbReference type="PANTHER" id="PTHR16736:SF6">
    <property type="entry name" value="CORTEXIN DOMAIN CONTAINING 2"/>
    <property type="match status" value="1"/>
</dbReference>
<feature type="transmembrane region" description="Helical" evidence="5">
    <location>
        <begin position="27"/>
        <end position="47"/>
    </location>
</feature>
<name>A0A8B9T3N8_ANAPL</name>
<evidence type="ECO:0000256" key="4">
    <source>
        <dbReference type="ARBA" id="ARBA00023136"/>
    </source>
</evidence>